<dbReference type="AlphaFoldDB" id="A0A9D1DXA7"/>
<evidence type="ECO:0000256" key="6">
    <source>
        <dbReference type="ARBA" id="ARBA00023052"/>
    </source>
</evidence>
<dbReference type="GO" id="GO:0050660">
    <property type="term" value="F:flavin adenine dinucleotide binding"/>
    <property type="evidence" value="ECO:0007669"/>
    <property type="project" value="InterPro"/>
</dbReference>
<evidence type="ECO:0000259" key="10">
    <source>
        <dbReference type="Pfam" id="PF00205"/>
    </source>
</evidence>
<gene>
    <name evidence="13" type="primary">ilvB</name>
    <name evidence="13" type="ORF">IAB37_03795</name>
</gene>
<reference evidence="13" key="2">
    <citation type="journal article" date="2021" name="PeerJ">
        <title>Extensive microbial diversity within the chicken gut microbiome revealed by metagenomics and culture.</title>
        <authorList>
            <person name="Gilroy R."/>
            <person name="Ravi A."/>
            <person name="Getino M."/>
            <person name="Pursley I."/>
            <person name="Horton D.L."/>
            <person name="Alikhan N.F."/>
            <person name="Baker D."/>
            <person name="Gharbi K."/>
            <person name="Hall N."/>
            <person name="Watson M."/>
            <person name="Adriaenssens E.M."/>
            <person name="Foster-Nyarko E."/>
            <person name="Jarju S."/>
            <person name="Secka A."/>
            <person name="Antonio M."/>
            <person name="Oren A."/>
            <person name="Chaudhuri R.R."/>
            <person name="La Ragione R."/>
            <person name="Hildebrand F."/>
            <person name="Pallen M.J."/>
        </authorList>
    </citation>
    <scope>NUCLEOTIDE SEQUENCE</scope>
    <source>
        <strain evidence="13">CHK189-12415</strain>
    </source>
</reference>
<evidence type="ECO:0000256" key="9">
    <source>
        <dbReference type="RuleBase" id="RU003591"/>
    </source>
</evidence>
<evidence type="ECO:0000256" key="2">
    <source>
        <dbReference type="ARBA" id="ARBA00005025"/>
    </source>
</evidence>
<evidence type="ECO:0000256" key="5">
    <source>
        <dbReference type="ARBA" id="ARBA00022605"/>
    </source>
</evidence>
<evidence type="ECO:0000259" key="11">
    <source>
        <dbReference type="Pfam" id="PF02775"/>
    </source>
</evidence>
<keyword evidence="7 9" id="KW-0100">Branched-chain amino acid biosynthesis</keyword>
<comment type="similarity">
    <text evidence="3 9">Belongs to the TPP enzyme family.</text>
</comment>
<dbReference type="GO" id="GO:0005948">
    <property type="term" value="C:acetolactate synthase complex"/>
    <property type="evidence" value="ECO:0007669"/>
    <property type="project" value="TreeGrafter"/>
</dbReference>
<dbReference type="GO" id="GO:0009099">
    <property type="term" value="P:L-valine biosynthetic process"/>
    <property type="evidence" value="ECO:0007669"/>
    <property type="project" value="TreeGrafter"/>
</dbReference>
<reference evidence="13" key="1">
    <citation type="submission" date="2020-10" db="EMBL/GenBank/DDBJ databases">
        <authorList>
            <person name="Gilroy R."/>
        </authorList>
    </citation>
    <scope>NUCLEOTIDE SEQUENCE</scope>
    <source>
        <strain evidence="13">CHK189-12415</strain>
    </source>
</reference>
<comment type="caution">
    <text evidence="13">The sequence shown here is derived from an EMBL/GenBank/DDBJ whole genome shotgun (WGS) entry which is preliminary data.</text>
</comment>
<feature type="domain" description="Thiamine pyrophosphate enzyme central" evidence="10">
    <location>
        <begin position="192"/>
        <end position="327"/>
    </location>
</feature>
<dbReference type="InterPro" id="IPR000399">
    <property type="entry name" value="TPP-bd_CS"/>
</dbReference>
<dbReference type="GO" id="GO:0009097">
    <property type="term" value="P:isoleucine biosynthetic process"/>
    <property type="evidence" value="ECO:0007669"/>
    <property type="project" value="TreeGrafter"/>
</dbReference>
<dbReference type="FunFam" id="3.40.50.970:FF:000007">
    <property type="entry name" value="Acetolactate synthase"/>
    <property type="match status" value="1"/>
</dbReference>
<dbReference type="InterPro" id="IPR029035">
    <property type="entry name" value="DHS-like_NAD/FAD-binding_dom"/>
</dbReference>
<dbReference type="InterPro" id="IPR012846">
    <property type="entry name" value="Acetolactate_synth_lsu"/>
</dbReference>
<dbReference type="GO" id="GO:0030976">
    <property type="term" value="F:thiamine pyrophosphate binding"/>
    <property type="evidence" value="ECO:0007669"/>
    <property type="project" value="UniProtKB-UniRule"/>
</dbReference>
<dbReference type="Proteomes" id="UP000824241">
    <property type="component" value="Unassembled WGS sequence"/>
</dbReference>
<keyword evidence="5 9" id="KW-0028">Amino-acid biosynthesis</keyword>
<protein>
    <recommendedName>
        <fullName evidence="4 9">Acetolactate synthase</fullName>
        <ecNumber evidence="4 9">2.2.1.6</ecNumber>
    </recommendedName>
</protein>
<proteinExistence type="inferred from homology"/>
<evidence type="ECO:0000256" key="8">
    <source>
        <dbReference type="ARBA" id="ARBA00048670"/>
    </source>
</evidence>
<accession>A0A9D1DXA7</accession>
<dbReference type="InterPro" id="IPR012001">
    <property type="entry name" value="Thiamin_PyroP_enz_TPP-bd_dom"/>
</dbReference>
<comment type="cofactor">
    <cofactor evidence="9">
        <name>thiamine diphosphate</name>
        <dbReference type="ChEBI" id="CHEBI:58937"/>
    </cofactor>
    <text evidence="9">Binds 1 thiamine pyrophosphate per subunit.</text>
</comment>
<dbReference type="Pfam" id="PF00205">
    <property type="entry name" value="TPP_enzyme_M"/>
    <property type="match status" value="1"/>
</dbReference>
<comment type="catalytic activity">
    <reaction evidence="8 9">
        <text>2 pyruvate + H(+) = (2S)-2-acetolactate + CO2</text>
        <dbReference type="Rhea" id="RHEA:25249"/>
        <dbReference type="ChEBI" id="CHEBI:15361"/>
        <dbReference type="ChEBI" id="CHEBI:15378"/>
        <dbReference type="ChEBI" id="CHEBI:16526"/>
        <dbReference type="ChEBI" id="CHEBI:58476"/>
        <dbReference type="EC" id="2.2.1.6"/>
    </reaction>
</comment>
<dbReference type="Pfam" id="PF02776">
    <property type="entry name" value="TPP_enzyme_N"/>
    <property type="match status" value="1"/>
</dbReference>
<dbReference type="PROSITE" id="PS00187">
    <property type="entry name" value="TPP_ENZYMES"/>
    <property type="match status" value="1"/>
</dbReference>
<dbReference type="CDD" id="cd07035">
    <property type="entry name" value="TPP_PYR_POX_like"/>
    <property type="match status" value="1"/>
</dbReference>
<dbReference type="EC" id="2.2.1.6" evidence="4 9"/>
<keyword evidence="6 9" id="KW-0786">Thiamine pyrophosphate</keyword>
<dbReference type="GO" id="GO:0000287">
    <property type="term" value="F:magnesium ion binding"/>
    <property type="evidence" value="ECO:0007669"/>
    <property type="project" value="UniProtKB-UniRule"/>
</dbReference>
<evidence type="ECO:0000256" key="3">
    <source>
        <dbReference type="ARBA" id="ARBA00007812"/>
    </source>
</evidence>
<sequence length="548" mass="59020">MIMTVAEAMVRCLEAEGVKQIFGYPGATICPFYDALSRTDIRHVLVRTEQNAGHAANGYARMTGKPGVCVVTSGPGATNLITGISTAYMDSIPLVVITGQVVSSLLGSDVFQEVDITGSVEAFIKHSYLVKDPSQIARIMKEAFYIAGSGRPGPVLIDVPMDVQKMEVDFTYPEKVAIRSYKPSFKGHIGQINKAAAAIAKAKKPLIVAGGGIFISGAEEALRDFAHKTKIPVVNTLMGIGALNADDPLRMGMIGMHGLPPANFAVNHADVLILCGARVADRTIPSPATLSKQKTIIHMDIDPAEIGKNIGVDIPVVGDIRMILGQLAEAACEKEEGPHIDGSGWGEWLEELEAHKKAYRPDYSERKGYVNPKLFMHALYQKLPEDAIVVADVGQNQMWAANEYSVKHGRFLTSGGMGTMGYSLPCAIGAKAACPGRMTVSVCGDGSFQMCFMELATEIQHGIPVKTVVFTNNRLGMVREHQAVAWDNNLTAVFLDGSPDFAKLAEAYNIPSARIHLDDQVEIAVDSMLRTDGPFLLEVIVDPLEPTL</sequence>
<dbReference type="GO" id="GO:0003984">
    <property type="term" value="F:acetolactate synthase activity"/>
    <property type="evidence" value="ECO:0007669"/>
    <property type="project" value="UniProtKB-EC"/>
</dbReference>
<dbReference type="EMBL" id="DVHA01000122">
    <property type="protein sequence ID" value="HIR60680.1"/>
    <property type="molecule type" value="Genomic_DNA"/>
</dbReference>
<evidence type="ECO:0000313" key="13">
    <source>
        <dbReference type="EMBL" id="HIR60680.1"/>
    </source>
</evidence>
<keyword evidence="9" id="KW-0479">Metal-binding</keyword>
<dbReference type="InterPro" id="IPR029061">
    <property type="entry name" value="THDP-binding"/>
</dbReference>
<dbReference type="Gene3D" id="3.40.50.970">
    <property type="match status" value="2"/>
</dbReference>
<feature type="domain" description="Thiamine pyrophosphate enzyme TPP-binding" evidence="11">
    <location>
        <begin position="392"/>
        <end position="539"/>
    </location>
</feature>
<dbReference type="SUPFAM" id="SSF52467">
    <property type="entry name" value="DHS-like NAD/FAD-binding domain"/>
    <property type="match status" value="1"/>
</dbReference>
<dbReference type="FunFam" id="3.40.50.1220:FF:000008">
    <property type="entry name" value="Acetolactate synthase"/>
    <property type="match status" value="1"/>
</dbReference>
<dbReference type="InterPro" id="IPR045229">
    <property type="entry name" value="TPP_enz"/>
</dbReference>
<name>A0A9D1DXA7_9FIRM</name>
<feature type="domain" description="Thiamine pyrophosphate enzyme N-terminal TPP-binding" evidence="12">
    <location>
        <begin position="3"/>
        <end position="117"/>
    </location>
</feature>
<evidence type="ECO:0000256" key="1">
    <source>
        <dbReference type="ARBA" id="ARBA00004974"/>
    </source>
</evidence>
<evidence type="ECO:0000256" key="4">
    <source>
        <dbReference type="ARBA" id="ARBA00013145"/>
    </source>
</evidence>
<evidence type="ECO:0000259" key="12">
    <source>
        <dbReference type="Pfam" id="PF02776"/>
    </source>
</evidence>
<comment type="pathway">
    <text evidence="2 9">Amino-acid biosynthesis; L-valine biosynthesis; L-valine from pyruvate: step 1/4.</text>
</comment>
<dbReference type="Gene3D" id="3.40.50.1220">
    <property type="entry name" value="TPP-binding domain"/>
    <property type="match status" value="1"/>
</dbReference>
<dbReference type="SUPFAM" id="SSF52518">
    <property type="entry name" value="Thiamin diphosphate-binding fold (THDP-binding)"/>
    <property type="match status" value="2"/>
</dbReference>
<evidence type="ECO:0000313" key="14">
    <source>
        <dbReference type="Proteomes" id="UP000824241"/>
    </source>
</evidence>
<dbReference type="InterPro" id="IPR011766">
    <property type="entry name" value="TPP_enzyme_TPP-bd"/>
</dbReference>
<dbReference type="InterPro" id="IPR012000">
    <property type="entry name" value="Thiamin_PyroP_enz_cen_dom"/>
</dbReference>
<dbReference type="PANTHER" id="PTHR18968:SF13">
    <property type="entry name" value="ACETOLACTATE SYNTHASE CATALYTIC SUBUNIT, MITOCHONDRIAL"/>
    <property type="match status" value="1"/>
</dbReference>
<dbReference type="Pfam" id="PF02775">
    <property type="entry name" value="TPP_enzyme_C"/>
    <property type="match status" value="1"/>
</dbReference>
<comment type="pathway">
    <text evidence="1 9">Amino-acid biosynthesis; L-isoleucine biosynthesis; L-isoleucine from 2-oxobutanoate: step 1/4.</text>
</comment>
<evidence type="ECO:0000256" key="7">
    <source>
        <dbReference type="ARBA" id="ARBA00023304"/>
    </source>
</evidence>
<dbReference type="PANTHER" id="PTHR18968">
    <property type="entry name" value="THIAMINE PYROPHOSPHATE ENZYMES"/>
    <property type="match status" value="1"/>
</dbReference>
<keyword evidence="9" id="KW-0460">Magnesium</keyword>
<dbReference type="NCBIfam" id="TIGR00118">
    <property type="entry name" value="acolac_lg"/>
    <property type="match status" value="1"/>
</dbReference>
<keyword evidence="9 13" id="KW-0808">Transferase</keyword>
<organism evidence="13 14">
    <name type="scientific">Candidatus Faecivivens stercoravium</name>
    <dbReference type="NCBI Taxonomy" id="2840803"/>
    <lineage>
        <taxon>Bacteria</taxon>
        <taxon>Bacillati</taxon>
        <taxon>Bacillota</taxon>
        <taxon>Clostridia</taxon>
        <taxon>Eubacteriales</taxon>
        <taxon>Oscillospiraceae</taxon>
        <taxon>Oscillospiraceae incertae sedis</taxon>
        <taxon>Candidatus Faecivivens</taxon>
    </lineage>
</organism>
<comment type="cofactor">
    <cofactor evidence="9">
        <name>Mg(2+)</name>
        <dbReference type="ChEBI" id="CHEBI:18420"/>
    </cofactor>
    <text evidence="9">Binds 1 Mg(2+) ion per subunit.</text>
</comment>